<evidence type="ECO:0000313" key="1">
    <source>
        <dbReference type="EMBL" id="KAK3690949.1"/>
    </source>
</evidence>
<keyword evidence="2" id="KW-1185">Reference proteome</keyword>
<organism evidence="1 2">
    <name type="scientific">Elysia crispata</name>
    <name type="common">lettuce slug</name>
    <dbReference type="NCBI Taxonomy" id="231223"/>
    <lineage>
        <taxon>Eukaryota</taxon>
        <taxon>Metazoa</taxon>
        <taxon>Spiralia</taxon>
        <taxon>Lophotrochozoa</taxon>
        <taxon>Mollusca</taxon>
        <taxon>Gastropoda</taxon>
        <taxon>Heterobranchia</taxon>
        <taxon>Euthyneura</taxon>
        <taxon>Panpulmonata</taxon>
        <taxon>Sacoglossa</taxon>
        <taxon>Placobranchoidea</taxon>
        <taxon>Plakobranchidae</taxon>
        <taxon>Elysia</taxon>
    </lineage>
</organism>
<dbReference type="Proteomes" id="UP001283361">
    <property type="component" value="Unassembled WGS sequence"/>
</dbReference>
<reference evidence="1" key="1">
    <citation type="journal article" date="2023" name="G3 (Bethesda)">
        <title>A reference genome for the long-term kleptoplast-retaining sea slug Elysia crispata morphotype clarki.</title>
        <authorList>
            <person name="Eastman K.E."/>
            <person name="Pendleton A.L."/>
            <person name="Shaikh M.A."/>
            <person name="Suttiyut T."/>
            <person name="Ogas R."/>
            <person name="Tomko P."/>
            <person name="Gavelis G."/>
            <person name="Widhalm J.R."/>
            <person name="Wisecaver J.H."/>
        </authorList>
    </citation>
    <scope>NUCLEOTIDE SEQUENCE</scope>
    <source>
        <strain evidence="1">ECLA1</strain>
    </source>
</reference>
<evidence type="ECO:0000313" key="2">
    <source>
        <dbReference type="Proteomes" id="UP001283361"/>
    </source>
</evidence>
<accession>A0AAE0XE37</accession>
<proteinExistence type="predicted"/>
<name>A0AAE0XE37_9GAST</name>
<sequence>MVFPEFLRKRSATTRTRLESFPSGHYSVDTRLGPPPVLATGRLRAALDCCGPQLKVLHLYTAREGKDLDTSILPR</sequence>
<protein>
    <submittedName>
        <fullName evidence="1">Uncharacterized protein</fullName>
    </submittedName>
</protein>
<comment type="caution">
    <text evidence="1">The sequence shown here is derived from an EMBL/GenBank/DDBJ whole genome shotgun (WGS) entry which is preliminary data.</text>
</comment>
<dbReference type="EMBL" id="JAWDGP010008106">
    <property type="protein sequence ID" value="KAK3690949.1"/>
    <property type="molecule type" value="Genomic_DNA"/>
</dbReference>
<dbReference type="AlphaFoldDB" id="A0AAE0XE37"/>
<gene>
    <name evidence="1" type="ORF">RRG08_021645</name>
</gene>